<feature type="compositionally biased region" description="Low complexity" evidence="2">
    <location>
        <begin position="447"/>
        <end position="460"/>
    </location>
</feature>
<proteinExistence type="predicted"/>
<feature type="compositionally biased region" description="Polar residues" evidence="2">
    <location>
        <begin position="29"/>
        <end position="40"/>
    </location>
</feature>
<feature type="region of interest" description="Disordered" evidence="2">
    <location>
        <begin position="145"/>
        <end position="174"/>
    </location>
</feature>
<feature type="region of interest" description="Disordered" evidence="2">
    <location>
        <begin position="433"/>
        <end position="467"/>
    </location>
</feature>
<keyword evidence="4" id="KW-1185">Reference proteome</keyword>
<evidence type="ECO:0000256" key="2">
    <source>
        <dbReference type="SAM" id="MobiDB-lite"/>
    </source>
</evidence>
<keyword evidence="1" id="KW-0175">Coiled coil</keyword>
<feature type="region of interest" description="Disordered" evidence="2">
    <location>
        <begin position="191"/>
        <end position="215"/>
    </location>
</feature>
<evidence type="ECO:0000313" key="3">
    <source>
        <dbReference type="EMBL" id="PGH10181.1"/>
    </source>
</evidence>
<feature type="region of interest" description="Disordered" evidence="2">
    <location>
        <begin position="353"/>
        <end position="376"/>
    </location>
</feature>
<dbReference type="Proteomes" id="UP000224634">
    <property type="component" value="Unassembled WGS sequence"/>
</dbReference>
<reference evidence="3 4" key="1">
    <citation type="submission" date="2017-10" db="EMBL/GenBank/DDBJ databases">
        <title>Comparative genomics in systemic dimorphic fungi from Ajellomycetaceae.</title>
        <authorList>
            <person name="Munoz J.F."/>
            <person name="Mcewen J.G."/>
            <person name="Clay O.K."/>
            <person name="Cuomo C.A."/>
        </authorList>
    </citation>
    <scope>NUCLEOTIDE SEQUENCE [LARGE SCALE GENOMIC DNA]</scope>
    <source>
        <strain evidence="3 4">UAMH7299</strain>
    </source>
</reference>
<dbReference type="EMBL" id="PDNA01000148">
    <property type="protein sequence ID" value="PGH10181.1"/>
    <property type="molecule type" value="Genomic_DNA"/>
</dbReference>
<evidence type="ECO:0000256" key="1">
    <source>
        <dbReference type="SAM" id="Coils"/>
    </source>
</evidence>
<feature type="compositionally biased region" description="Basic and acidic residues" evidence="2">
    <location>
        <begin position="771"/>
        <end position="781"/>
    </location>
</feature>
<organism evidence="3 4">
    <name type="scientific">Polytolypa hystricis (strain UAMH7299)</name>
    <dbReference type="NCBI Taxonomy" id="1447883"/>
    <lineage>
        <taxon>Eukaryota</taxon>
        <taxon>Fungi</taxon>
        <taxon>Dikarya</taxon>
        <taxon>Ascomycota</taxon>
        <taxon>Pezizomycotina</taxon>
        <taxon>Eurotiomycetes</taxon>
        <taxon>Eurotiomycetidae</taxon>
        <taxon>Onygenales</taxon>
        <taxon>Onygenales incertae sedis</taxon>
        <taxon>Polytolypa</taxon>
    </lineage>
</organism>
<name>A0A2B7XN31_POLH7</name>
<dbReference type="AlphaFoldDB" id="A0A2B7XN31"/>
<feature type="compositionally biased region" description="Basic and acidic residues" evidence="2">
    <location>
        <begin position="90"/>
        <end position="99"/>
    </location>
</feature>
<protein>
    <submittedName>
        <fullName evidence="3">Uncharacterized protein</fullName>
    </submittedName>
</protein>
<gene>
    <name evidence="3" type="ORF">AJ80_07540</name>
</gene>
<evidence type="ECO:0000313" key="4">
    <source>
        <dbReference type="Proteomes" id="UP000224634"/>
    </source>
</evidence>
<feature type="compositionally biased region" description="Basic and acidic residues" evidence="2">
    <location>
        <begin position="357"/>
        <end position="367"/>
    </location>
</feature>
<feature type="compositionally biased region" description="Polar residues" evidence="2">
    <location>
        <begin position="100"/>
        <end position="118"/>
    </location>
</feature>
<feature type="region of interest" description="Disordered" evidence="2">
    <location>
        <begin position="762"/>
        <end position="799"/>
    </location>
</feature>
<feature type="compositionally biased region" description="Low complexity" evidence="2">
    <location>
        <begin position="1"/>
        <end position="20"/>
    </location>
</feature>
<feature type="region of interest" description="Disordered" evidence="2">
    <location>
        <begin position="1"/>
        <end position="52"/>
    </location>
</feature>
<feature type="compositionally biased region" description="Polar residues" evidence="2">
    <location>
        <begin position="193"/>
        <end position="205"/>
    </location>
</feature>
<dbReference type="OrthoDB" id="5343018at2759"/>
<sequence length="935" mass="104401">MDNVSAISDISSAGSSPSADITHRRSSRRTSFLYSHRSPSASPPQREPDRPFSLQNRRLQLRNAGFRGPIIPTRRISPQFAGWRSVSGESQHEENKENNSVEVDSSIRGTVNPSQRRRTSILQEITNSTQRRHHPRSSRPLVTTLFQDEPHSPIPDVDDSISPPPIKLAKHLGPPLELDDCGEVDATMRASDPLSSWRSPFNSIERSSKKRDRAKRMSSFETARYIDHLENQLTASFDRVNTTESSVSNSQGSKLRALSAEQRILKQELAEWERKFEARIKEEIGNMLEKESQLRARIRNLEREMEVKDNRIREQEWEIEMSTQRLRNLEAVKSTNRSLERRVDVLTELLAQSPSRSDADPMPHRPFDGTPPNLDGVHRTPRPKSMFSIIPLSPVRRPLFQPLAVPEMDISSGSAAQLSSPLDASSILLAEGEENAEESKPNPEVMSLDSGLGDSCSSPSTRALGSQRSSLMSHISMGSSILGTSLPLSPELTTRASNRHRRMRRFPSGSVSLKPLILPAASGALSPQHSYSVPHTAVGGPTEDAMYLTADYTPEKQRAYSSASWTQEDALLALEGGVNQFQSFEEAINVYNQTMEASDRPMDHPSNDHAHPGEVLSDIIADNGPDSTFRTFAQEVEAQIEPSTEWHDDHAEPQLPPMAAVSLLRQPSRTTVRDITPRANPPKEYGELCRCHFNAFRPRFSSNYSRQELRFPGTLASYVSLVRTIIANAWQTNWKRLGKLPWWILGVLLGKRARNECFKQQQQQRNFSDGPCERSHSDREVGVGQHVADQDDHGSSLASNSGTRLALLVPSPGNSVFRKESSNYDISGYVVPVQYPLSRSVRLWAKFSFALLLAFGLAVRDGPASLMDGFLEENGRCPPGRSTPSIDRATYPTPENILPDSTMHNDDRHLMITNDHFDDDHSGGPNAWSAHELLC</sequence>
<comment type="caution">
    <text evidence="3">The sequence shown here is derived from an EMBL/GenBank/DDBJ whole genome shotgun (WGS) entry which is preliminary data.</text>
</comment>
<accession>A0A2B7XN31</accession>
<feature type="region of interest" description="Disordered" evidence="2">
    <location>
        <begin position="82"/>
        <end position="118"/>
    </location>
</feature>
<feature type="coiled-coil region" evidence="1">
    <location>
        <begin position="255"/>
        <end position="349"/>
    </location>
</feature>